<comment type="similarity">
    <text evidence="1 4">Belongs to the universal ribosomal protein uS9 family.</text>
</comment>
<keyword evidence="2 4" id="KW-0689">Ribosomal protein</keyword>
<feature type="region of interest" description="Disordered" evidence="6">
    <location>
        <begin position="99"/>
        <end position="128"/>
    </location>
</feature>
<feature type="compositionally biased region" description="Basic and acidic residues" evidence="6">
    <location>
        <begin position="104"/>
        <end position="113"/>
    </location>
</feature>
<dbReference type="GO" id="GO:0003735">
    <property type="term" value="F:structural constituent of ribosome"/>
    <property type="evidence" value="ECO:0007669"/>
    <property type="project" value="InterPro"/>
</dbReference>
<evidence type="ECO:0000256" key="4">
    <source>
        <dbReference type="RuleBase" id="RU003815"/>
    </source>
</evidence>
<evidence type="ECO:0000256" key="6">
    <source>
        <dbReference type="SAM" id="MobiDB-lite"/>
    </source>
</evidence>
<name>A0A2H0W648_9BACT</name>
<sequence>MAEKKTNQDFWIGIGRRKSARASVRLTQSNKDSVINGKKAEFPAETDIPFELVGMKEKFGVAAKVSGGGKVSQIDAIKLGISRALEKFNPEFRTSLKKAGLLTRDPREKERKKPGLKGARRAPQWAKR</sequence>
<dbReference type="GO" id="GO:0022627">
    <property type="term" value="C:cytosolic small ribosomal subunit"/>
    <property type="evidence" value="ECO:0007669"/>
    <property type="project" value="TreeGrafter"/>
</dbReference>
<dbReference type="Proteomes" id="UP000231382">
    <property type="component" value="Unassembled WGS sequence"/>
</dbReference>
<dbReference type="SUPFAM" id="SSF54211">
    <property type="entry name" value="Ribosomal protein S5 domain 2-like"/>
    <property type="match status" value="1"/>
</dbReference>
<dbReference type="PROSITE" id="PS00360">
    <property type="entry name" value="RIBOSOMAL_S9"/>
    <property type="match status" value="1"/>
</dbReference>
<protein>
    <recommendedName>
        <fullName evidence="5">30S ribosomal protein S9</fullName>
    </recommendedName>
</protein>
<dbReference type="InterPro" id="IPR000754">
    <property type="entry name" value="Ribosomal_uS9"/>
</dbReference>
<dbReference type="InterPro" id="IPR014721">
    <property type="entry name" value="Ribsml_uS5_D2-typ_fold_subgr"/>
</dbReference>
<evidence type="ECO:0000256" key="1">
    <source>
        <dbReference type="ARBA" id="ARBA00005251"/>
    </source>
</evidence>
<feature type="compositionally biased region" description="Basic residues" evidence="6">
    <location>
        <begin position="114"/>
        <end position="128"/>
    </location>
</feature>
<reference evidence="8" key="1">
    <citation type="submission" date="2017-09" db="EMBL/GenBank/DDBJ databases">
        <title>Depth-based differentiation of microbial function through sediment-hosted aquifers and enrichment of novel symbionts in the deep terrestrial subsurface.</title>
        <authorList>
            <person name="Probst A.J."/>
            <person name="Ladd B."/>
            <person name="Jarett J.K."/>
            <person name="Geller-Mcgrath D.E."/>
            <person name="Sieber C.M.K."/>
            <person name="Emerson J.B."/>
            <person name="Anantharaman K."/>
            <person name="Thomas B.C."/>
            <person name="Malmstrom R."/>
            <person name="Stieglmeier M."/>
            <person name="Klingl A."/>
            <person name="Woyke T."/>
            <person name="Ryan C.M."/>
            <person name="Banfield J.F."/>
        </authorList>
    </citation>
    <scope>NUCLEOTIDE SEQUENCE [LARGE SCALE GENOMIC DNA]</scope>
</reference>
<dbReference type="PANTHER" id="PTHR21569:SF1">
    <property type="entry name" value="SMALL RIBOSOMAL SUBUNIT PROTEIN US9M"/>
    <property type="match status" value="1"/>
</dbReference>
<gene>
    <name evidence="7" type="ORF">COT78_02570</name>
</gene>
<evidence type="ECO:0000256" key="3">
    <source>
        <dbReference type="ARBA" id="ARBA00023274"/>
    </source>
</evidence>
<dbReference type="InterPro" id="IPR020574">
    <property type="entry name" value="Ribosomal_uS9_CS"/>
</dbReference>
<dbReference type="Gene3D" id="3.30.230.10">
    <property type="match status" value="1"/>
</dbReference>
<organism evidence="7 8">
    <name type="scientific">Candidatus Berkelbacteria bacterium CG10_big_fil_rev_8_21_14_0_10_43_13</name>
    <dbReference type="NCBI Taxonomy" id="1974514"/>
    <lineage>
        <taxon>Bacteria</taxon>
        <taxon>Candidatus Berkelbacteria</taxon>
    </lineage>
</organism>
<evidence type="ECO:0000313" key="8">
    <source>
        <dbReference type="Proteomes" id="UP000231382"/>
    </source>
</evidence>
<dbReference type="PANTHER" id="PTHR21569">
    <property type="entry name" value="RIBOSOMAL PROTEIN S9"/>
    <property type="match status" value="1"/>
</dbReference>
<dbReference type="EMBL" id="PEZW01000018">
    <property type="protein sequence ID" value="PIS07559.1"/>
    <property type="molecule type" value="Genomic_DNA"/>
</dbReference>
<dbReference type="InterPro" id="IPR023035">
    <property type="entry name" value="Ribosomal_uS9_bac/plastid"/>
</dbReference>
<dbReference type="GO" id="GO:0003723">
    <property type="term" value="F:RNA binding"/>
    <property type="evidence" value="ECO:0007669"/>
    <property type="project" value="TreeGrafter"/>
</dbReference>
<dbReference type="AlphaFoldDB" id="A0A2H0W648"/>
<dbReference type="Pfam" id="PF00380">
    <property type="entry name" value="Ribosomal_S9"/>
    <property type="match status" value="1"/>
</dbReference>
<accession>A0A2H0W648</accession>
<dbReference type="NCBIfam" id="NF001099">
    <property type="entry name" value="PRK00132.1"/>
    <property type="match status" value="1"/>
</dbReference>
<comment type="caution">
    <text evidence="7">The sequence shown here is derived from an EMBL/GenBank/DDBJ whole genome shotgun (WGS) entry which is preliminary data.</text>
</comment>
<dbReference type="GO" id="GO:0006412">
    <property type="term" value="P:translation"/>
    <property type="evidence" value="ECO:0007669"/>
    <property type="project" value="InterPro"/>
</dbReference>
<dbReference type="InterPro" id="IPR020568">
    <property type="entry name" value="Ribosomal_Su5_D2-typ_SF"/>
</dbReference>
<keyword evidence="3 4" id="KW-0687">Ribonucleoprotein</keyword>
<proteinExistence type="inferred from homology"/>
<evidence type="ECO:0000256" key="2">
    <source>
        <dbReference type="ARBA" id="ARBA00022980"/>
    </source>
</evidence>
<evidence type="ECO:0000256" key="5">
    <source>
        <dbReference type="RuleBase" id="RU003816"/>
    </source>
</evidence>
<evidence type="ECO:0000313" key="7">
    <source>
        <dbReference type="EMBL" id="PIS07559.1"/>
    </source>
</evidence>